<protein>
    <submittedName>
        <fullName evidence="3">Regulator</fullName>
    </submittedName>
</protein>
<sequence>MAKTAEILEIPATITDRGQTTVPAAIRKMLALGKRDQVVFRGLADGTVLISKKQARAEEGDPVIGKFLEFLARDMTNQPARIRPVPKSLVARGKGLVKGVRVDLDAALPEDDA</sequence>
<dbReference type="GO" id="GO:0001558">
    <property type="term" value="P:regulation of cell growth"/>
    <property type="evidence" value="ECO:0007669"/>
    <property type="project" value="InterPro"/>
</dbReference>
<organism evidence="3 4">
    <name type="scientific">Nitrobacter vulgaris</name>
    <dbReference type="NCBI Taxonomy" id="29421"/>
    <lineage>
        <taxon>Bacteria</taxon>
        <taxon>Pseudomonadati</taxon>
        <taxon>Pseudomonadota</taxon>
        <taxon>Alphaproteobacteria</taxon>
        <taxon>Hyphomicrobiales</taxon>
        <taxon>Nitrobacteraceae</taxon>
        <taxon>Nitrobacter</taxon>
    </lineage>
</organism>
<dbReference type="PROSITE" id="PS51740">
    <property type="entry name" value="SPOVT_ABRB"/>
    <property type="match status" value="1"/>
</dbReference>
<accession>A0A1V4HTW4</accession>
<dbReference type="OrthoDB" id="9809003at2"/>
<evidence type="ECO:0000313" key="4">
    <source>
        <dbReference type="Proteomes" id="UP000189940"/>
    </source>
</evidence>
<proteinExistence type="predicted"/>
<dbReference type="GO" id="GO:0003677">
    <property type="term" value="F:DNA binding"/>
    <property type="evidence" value="ECO:0007669"/>
    <property type="project" value="UniProtKB-UniRule"/>
</dbReference>
<feature type="domain" description="SpoVT-AbrB" evidence="2">
    <location>
        <begin position="9"/>
        <end position="55"/>
    </location>
</feature>
<dbReference type="GO" id="GO:0097351">
    <property type="term" value="F:toxin sequestering activity"/>
    <property type="evidence" value="ECO:0007669"/>
    <property type="project" value="InterPro"/>
</dbReference>
<dbReference type="SMART" id="SM00966">
    <property type="entry name" value="SpoVT_AbrB"/>
    <property type="match status" value="1"/>
</dbReference>
<keyword evidence="1" id="KW-0238">DNA-binding</keyword>
<evidence type="ECO:0000259" key="2">
    <source>
        <dbReference type="PROSITE" id="PS51740"/>
    </source>
</evidence>
<dbReference type="GO" id="GO:0003700">
    <property type="term" value="F:DNA-binding transcription factor activity"/>
    <property type="evidence" value="ECO:0007669"/>
    <property type="project" value="InterPro"/>
</dbReference>
<reference evidence="3 4" key="1">
    <citation type="submission" date="2017-02" db="EMBL/GenBank/DDBJ databases">
        <title>Genome sequence of the nitrite-oxidizing bacterium Nitrobacter vulgaris strain Ab1.</title>
        <authorList>
            <person name="Mellbye B.L."/>
            <person name="Davis E.W."/>
            <person name="Spieck E."/>
            <person name="Chang J.H."/>
            <person name="Bottomley P.J."/>
            <person name="Sayavedra-Soto L.A."/>
        </authorList>
    </citation>
    <scope>NUCLEOTIDE SEQUENCE [LARGE SCALE GENOMIC DNA]</scope>
    <source>
        <strain evidence="3 4">Ab1</strain>
    </source>
</reference>
<dbReference type="Gene3D" id="2.10.260.10">
    <property type="match status" value="1"/>
</dbReference>
<comment type="caution">
    <text evidence="3">The sequence shown here is derived from an EMBL/GenBank/DDBJ whole genome shotgun (WGS) entry which is preliminary data.</text>
</comment>
<name>A0A1V4HTW4_NITVU</name>
<keyword evidence="4" id="KW-1185">Reference proteome</keyword>
<evidence type="ECO:0000256" key="1">
    <source>
        <dbReference type="PROSITE-ProRule" id="PRU01076"/>
    </source>
</evidence>
<dbReference type="Proteomes" id="UP000189940">
    <property type="component" value="Unassembled WGS sequence"/>
</dbReference>
<dbReference type="RefSeq" id="WP_079448414.1">
    <property type="nucleotide sequence ID" value="NZ_MWPQ01000069.1"/>
</dbReference>
<dbReference type="EMBL" id="MWPQ01000069">
    <property type="protein sequence ID" value="OPH81416.1"/>
    <property type="molecule type" value="Genomic_DNA"/>
</dbReference>
<dbReference type="InterPro" id="IPR037914">
    <property type="entry name" value="SpoVT-AbrB_sf"/>
</dbReference>
<gene>
    <name evidence="3" type="ORF">B2M20_18175</name>
</gene>
<evidence type="ECO:0000313" key="3">
    <source>
        <dbReference type="EMBL" id="OPH81416.1"/>
    </source>
</evidence>
<dbReference type="InterPro" id="IPR007159">
    <property type="entry name" value="SpoVT-AbrB_dom"/>
</dbReference>
<dbReference type="NCBIfam" id="NF007429">
    <property type="entry name" value="PRK09974.1"/>
    <property type="match status" value="1"/>
</dbReference>
<dbReference type="InterPro" id="IPR031848">
    <property type="entry name" value="PrlF_antitoxin"/>
</dbReference>
<dbReference type="SUPFAM" id="SSF89447">
    <property type="entry name" value="AbrB/MazE/MraZ-like"/>
    <property type="match status" value="1"/>
</dbReference>
<dbReference type="AlphaFoldDB" id="A0A1V4HTW4"/>
<dbReference type="STRING" id="29421.B2M20_18175"/>
<dbReference type="Pfam" id="PF15937">
    <property type="entry name" value="PrlF_antitoxin"/>
    <property type="match status" value="1"/>
</dbReference>